<keyword evidence="16" id="KW-1185">Reference proteome</keyword>
<evidence type="ECO:0000313" key="15">
    <source>
        <dbReference type="EMBL" id="MEG3436789.1"/>
    </source>
</evidence>
<comment type="caution">
    <text evidence="15">The sequence shown here is derived from an EMBL/GenBank/DDBJ whole genome shotgun (WGS) entry which is preliminary data.</text>
</comment>
<evidence type="ECO:0000256" key="6">
    <source>
        <dbReference type="ARBA" id="ARBA00022960"/>
    </source>
</evidence>
<keyword evidence="3 10" id="KW-0132">Cell division</keyword>
<evidence type="ECO:0000256" key="5">
    <source>
        <dbReference type="ARBA" id="ARBA00022840"/>
    </source>
</evidence>
<evidence type="ECO:0000256" key="4">
    <source>
        <dbReference type="ARBA" id="ARBA00022741"/>
    </source>
</evidence>
<gene>
    <name evidence="10 15" type="primary">murF</name>
    <name evidence="15" type="ORF">V0288_06620</name>
</gene>
<evidence type="ECO:0000256" key="1">
    <source>
        <dbReference type="ARBA" id="ARBA00022490"/>
    </source>
</evidence>
<evidence type="ECO:0000256" key="9">
    <source>
        <dbReference type="ARBA" id="ARBA00023316"/>
    </source>
</evidence>
<keyword evidence="2 10" id="KW-0436">Ligase</keyword>
<dbReference type="InterPro" id="IPR013221">
    <property type="entry name" value="Mur_ligase_cen"/>
</dbReference>
<comment type="catalytic activity">
    <reaction evidence="10 11">
        <text>D-alanyl-D-alanine + UDP-N-acetyl-alpha-D-muramoyl-L-alanyl-gamma-D-glutamyl-meso-2,6-diaminopimelate + ATP = UDP-N-acetyl-alpha-D-muramoyl-L-alanyl-gamma-D-glutamyl-meso-2,6-diaminopimeloyl-D-alanyl-D-alanine + ADP + phosphate + H(+)</text>
        <dbReference type="Rhea" id="RHEA:28374"/>
        <dbReference type="ChEBI" id="CHEBI:15378"/>
        <dbReference type="ChEBI" id="CHEBI:30616"/>
        <dbReference type="ChEBI" id="CHEBI:43474"/>
        <dbReference type="ChEBI" id="CHEBI:57822"/>
        <dbReference type="ChEBI" id="CHEBI:61386"/>
        <dbReference type="ChEBI" id="CHEBI:83905"/>
        <dbReference type="ChEBI" id="CHEBI:456216"/>
        <dbReference type="EC" id="6.3.2.10"/>
    </reaction>
</comment>
<evidence type="ECO:0000256" key="11">
    <source>
        <dbReference type="RuleBase" id="RU004136"/>
    </source>
</evidence>
<evidence type="ECO:0000259" key="14">
    <source>
        <dbReference type="Pfam" id="PF08245"/>
    </source>
</evidence>
<dbReference type="GO" id="GO:0071555">
    <property type="term" value="P:cell wall organization"/>
    <property type="evidence" value="ECO:0007669"/>
    <property type="project" value="UniProtKB-KW"/>
</dbReference>
<dbReference type="InterPro" id="IPR035911">
    <property type="entry name" value="MurE/MurF_N"/>
</dbReference>
<feature type="domain" description="Mur ligase N-terminal catalytic" evidence="12">
    <location>
        <begin position="31"/>
        <end position="77"/>
    </location>
</feature>
<dbReference type="InterPro" id="IPR004101">
    <property type="entry name" value="Mur_ligase_C"/>
</dbReference>
<evidence type="ECO:0000256" key="7">
    <source>
        <dbReference type="ARBA" id="ARBA00022984"/>
    </source>
</evidence>
<keyword evidence="7 10" id="KW-0573">Peptidoglycan synthesis</keyword>
<keyword evidence="5 10" id="KW-0067">ATP-binding</keyword>
<evidence type="ECO:0000259" key="12">
    <source>
        <dbReference type="Pfam" id="PF01225"/>
    </source>
</evidence>
<keyword evidence="1 10" id="KW-0963">Cytoplasm</keyword>
<comment type="subcellular location">
    <subcellularLocation>
        <location evidence="10 11">Cytoplasm</location>
    </subcellularLocation>
</comment>
<dbReference type="SUPFAM" id="SSF53623">
    <property type="entry name" value="MurD-like peptide ligases, catalytic domain"/>
    <property type="match status" value="1"/>
</dbReference>
<evidence type="ECO:0000256" key="2">
    <source>
        <dbReference type="ARBA" id="ARBA00022598"/>
    </source>
</evidence>
<name>A0AAW9QNU4_9CHRO</name>
<dbReference type="GO" id="GO:0005524">
    <property type="term" value="F:ATP binding"/>
    <property type="evidence" value="ECO:0007669"/>
    <property type="project" value="UniProtKB-UniRule"/>
</dbReference>
<dbReference type="InterPro" id="IPR005863">
    <property type="entry name" value="UDP-N-AcMur_synth"/>
</dbReference>
<dbReference type="SUPFAM" id="SSF53244">
    <property type="entry name" value="MurD-like peptide ligases, peptide-binding domain"/>
    <property type="match status" value="1"/>
</dbReference>
<feature type="binding site" evidence="10">
    <location>
        <begin position="117"/>
        <end position="123"/>
    </location>
    <ligand>
        <name>ATP</name>
        <dbReference type="ChEBI" id="CHEBI:30616"/>
    </ligand>
</feature>
<dbReference type="AlphaFoldDB" id="A0AAW9QNU4"/>
<dbReference type="NCBIfam" id="TIGR01143">
    <property type="entry name" value="murF"/>
    <property type="match status" value="1"/>
</dbReference>
<evidence type="ECO:0000259" key="13">
    <source>
        <dbReference type="Pfam" id="PF02875"/>
    </source>
</evidence>
<dbReference type="GO" id="GO:0047480">
    <property type="term" value="F:UDP-N-acetylmuramoyl-tripeptide-D-alanyl-D-alanine ligase activity"/>
    <property type="evidence" value="ECO:0007669"/>
    <property type="project" value="UniProtKB-UniRule"/>
</dbReference>
<dbReference type="Proteomes" id="UP001328733">
    <property type="component" value="Unassembled WGS sequence"/>
</dbReference>
<protein>
    <recommendedName>
        <fullName evidence="10 11">UDP-N-acetylmuramoyl-tripeptide--D-alanyl-D-alanine ligase</fullName>
        <ecNumber evidence="10 11">6.3.2.10</ecNumber>
    </recommendedName>
    <alternativeName>
        <fullName evidence="10">D-alanyl-D-alanine-adding enzyme</fullName>
    </alternativeName>
</protein>
<dbReference type="Gene3D" id="3.90.190.20">
    <property type="entry name" value="Mur ligase, C-terminal domain"/>
    <property type="match status" value="1"/>
</dbReference>
<organism evidence="15 16">
    <name type="scientific">Pannus brasiliensis CCIBt3594</name>
    <dbReference type="NCBI Taxonomy" id="1427578"/>
    <lineage>
        <taxon>Bacteria</taxon>
        <taxon>Bacillati</taxon>
        <taxon>Cyanobacteriota</taxon>
        <taxon>Cyanophyceae</taxon>
        <taxon>Oscillatoriophycideae</taxon>
        <taxon>Chroococcales</taxon>
        <taxon>Microcystaceae</taxon>
        <taxon>Pannus</taxon>
    </lineage>
</organism>
<dbReference type="Gene3D" id="3.40.1190.10">
    <property type="entry name" value="Mur-like, catalytic domain"/>
    <property type="match status" value="1"/>
</dbReference>
<comment type="function">
    <text evidence="10 11">Involved in cell wall formation. Catalyzes the final step in the synthesis of UDP-N-acetylmuramoyl-pentapeptide, the precursor of murein.</text>
</comment>
<keyword evidence="4 10" id="KW-0547">Nucleotide-binding</keyword>
<dbReference type="GO" id="GO:0008360">
    <property type="term" value="P:regulation of cell shape"/>
    <property type="evidence" value="ECO:0007669"/>
    <property type="project" value="UniProtKB-KW"/>
</dbReference>
<comment type="pathway">
    <text evidence="10 11">Cell wall biogenesis; peptidoglycan biosynthesis.</text>
</comment>
<dbReference type="EC" id="6.3.2.10" evidence="10 11"/>
<keyword evidence="6 10" id="KW-0133">Cell shape</keyword>
<dbReference type="PANTHER" id="PTHR43024:SF1">
    <property type="entry name" value="UDP-N-ACETYLMURAMOYL-TRIPEPTIDE--D-ALANYL-D-ALANINE LIGASE"/>
    <property type="match status" value="1"/>
</dbReference>
<comment type="similarity">
    <text evidence="10">Belongs to the MurCDEF family. MurF subfamily.</text>
</comment>
<dbReference type="Gene3D" id="3.40.1390.10">
    <property type="entry name" value="MurE/MurF, N-terminal domain"/>
    <property type="match status" value="1"/>
</dbReference>
<reference evidence="15 16" key="1">
    <citation type="submission" date="2024-01" db="EMBL/GenBank/DDBJ databases">
        <title>Genomic insights into the taxonomy and metabolism of the cyanobacterium Pannus brasiliensis CCIBt3594.</title>
        <authorList>
            <person name="Machado M."/>
            <person name="Botero N.B."/>
            <person name="Andreote A.P.D."/>
            <person name="Feitosa A.M.T."/>
            <person name="Popin R."/>
            <person name="Sivonen K."/>
            <person name="Fiore M.F."/>
        </authorList>
    </citation>
    <scope>NUCLEOTIDE SEQUENCE [LARGE SCALE GENOMIC DNA]</scope>
    <source>
        <strain evidence="15 16">CCIBt3594</strain>
    </source>
</reference>
<evidence type="ECO:0000256" key="10">
    <source>
        <dbReference type="HAMAP-Rule" id="MF_02019"/>
    </source>
</evidence>
<dbReference type="SUPFAM" id="SSF63418">
    <property type="entry name" value="MurE/MurF N-terminal domain"/>
    <property type="match status" value="1"/>
</dbReference>
<dbReference type="InterPro" id="IPR036615">
    <property type="entry name" value="Mur_ligase_C_dom_sf"/>
</dbReference>
<evidence type="ECO:0000256" key="3">
    <source>
        <dbReference type="ARBA" id="ARBA00022618"/>
    </source>
</evidence>
<dbReference type="HAMAP" id="MF_02019">
    <property type="entry name" value="MurF"/>
    <property type="match status" value="1"/>
</dbReference>
<feature type="domain" description="Mur ligase central" evidence="14">
    <location>
        <begin position="115"/>
        <end position="293"/>
    </location>
</feature>
<accession>A0AAW9QNU4</accession>
<dbReference type="InterPro" id="IPR036565">
    <property type="entry name" value="Mur-like_cat_sf"/>
</dbReference>
<dbReference type="RefSeq" id="WP_332864255.1">
    <property type="nucleotide sequence ID" value="NZ_JBAFSM010000010.1"/>
</dbReference>
<evidence type="ECO:0000256" key="8">
    <source>
        <dbReference type="ARBA" id="ARBA00023306"/>
    </source>
</evidence>
<dbReference type="GO" id="GO:0009252">
    <property type="term" value="P:peptidoglycan biosynthetic process"/>
    <property type="evidence" value="ECO:0007669"/>
    <property type="project" value="UniProtKB-UniRule"/>
</dbReference>
<dbReference type="GO" id="GO:0051301">
    <property type="term" value="P:cell division"/>
    <property type="evidence" value="ECO:0007669"/>
    <property type="project" value="UniProtKB-KW"/>
</dbReference>
<dbReference type="PANTHER" id="PTHR43024">
    <property type="entry name" value="UDP-N-ACETYLMURAMOYL-TRIPEPTIDE--D-ALANYL-D-ALANINE LIGASE"/>
    <property type="match status" value="1"/>
</dbReference>
<keyword evidence="8 10" id="KW-0131">Cell cycle</keyword>
<proteinExistence type="inferred from homology"/>
<dbReference type="Pfam" id="PF08245">
    <property type="entry name" value="Mur_ligase_M"/>
    <property type="match status" value="1"/>
</dbReference>
<sequence length="454" mass="49016">MTFHVSLSELGRILDRPESDRGSYPPDLPLSGITTDSRIVQPGQIFLALRGESFDGHDFVNSAIDRGASAVIVDRPIPGEFPREVPRLIVEDTLASYQKIARWWRDRFSIPVVAVTGSVGKTTTKELISAVLGTGGNVHKTTANYNNEIGVPKTLLELDGSHDSAVIEMGMRGTGEIALLARIARPTIAVITNVGTAHIGRLGSEEAIAAAKCELLAEMPDTGIAIFPRDNPLLQQAAARVWKGETLTYGLESGDLVGRLVAPDVVRVDGRDFPLPLPGRHNAINYLAAIAVAKVLGYDLTPLTGRIAVDLPGGRSKQYRLEPDILLLDETYNAGLESMLAALELLKETNGTRHIAVLGAMKELGEFSGELHRRVGERAKKLGIDRLFVLVDDPAASAIAEGSSGIETECFPDRDSLTERLRETLRPGDRVLLKASHSVGLNRIVESLVSPVDR</sequence>
<dbReference type="GO" id="GO:0005737">
    <property type="term" value="C:cytoplasm"/>
    <property type="evidence" value="ECO:0007669"/>
    <property type="project" value="UniProtKB-SubCell"/>
</dbReference>
<dbReference type="Pfam" id="PF02875">
    <property type="entry name" value="Mur_ligase_C"/>
    <property type="match status" value="1"/>
</dbReference>
<dbReference type="InterPro" id="IPR000713">
    <property type="entry name" value="Mur_ligase_N"/>
</dbReference>
<dbReference type="InterPro" id="IPR051046">
    <property type="entry name" value="MurCDEF_CellWall_CoF430Synth"/>
</dbReference>
<dbReference type="Pfam" id="PF01225">
    <property type="entry name" value="Mur_ligase"/>
    <property type="match status" value="1"/>
</dbReference>
<dbReference type="EMBL" id="JBAFSM010000010">
    <property type="protein sequence ID" value="MEG3436789.1"/>
    <property type="molecule type" value="Genomic_DNA"/>
</dbReference>
<evidence type="ECO:0000313" key="16">
    <source>
        <dbReference type="Proteomes" id="UP001328733"/>
    </source>
</evidence>
<feature type="domain" description="Mur ligase C-terminal" evidence="13">
    <location>
        <begin position="331"/>
        <end position="436"/>
    </location>
</feature>
<keyword evidence="9 10" id="KW-0961">Cell wall biogenesis/degradation</keyword>